<organism evidence="7 10">
    <name type="scientific">Trifolium pratense</name>
    <name type="common">Red clover</name>
    <dbReference type="NCBI Taxonomy" id="57577"/>
    <lineage>
        <taxon>Eukaryota</taxon>
        <taxon>Viridiplantae</taxon>
        <taxon>Streptophyta</taxon>
        <taxon>Embryophyta</taxon>
        <taxon>Tracheophyta</taxon>
        <taxon>Spermatophyta</taxon>
        <taxon>Magnoliopsida</taxon>
        <taxon>eudicotyledons</taxon>
        <taxon>Gunneridae</taxon>
        <taxon>Pentapetalae</taxon>
        <taxon>rosids</taxon>
        <taxon>fabids</taxon>
        <taxon>Fabales</taxon>
        <taxon>Fabaceae</taxon>
        <taxon>Papilionoideae</taxon>
        <taxon>50 kb inversion clade</taxon>
        <taxon>NPAAA clade</taxon>
        <taxon>Hologalegina</taxon>
        <taxon>IRL clade</taxon>
        <taxon>Trifolieae</taxon>
        <taxon>Trifolium</taxon>
    </lineage>
</organism>
<evidence type="ECO:0000256" key="1">
    <source>
        <dbReference type="ARBA" id="ARBA00004167"/>
    </source>
</evidence>
<comment type="caution">
    <text evidence="7">The sequence shown here is derived from an EMBL/GenBank/DDBJ whole genome shotgun (WGS) entry which is preliminary data.</text>
</comment>
<reference evidence="7 10" key="1">
    <citation type="journal article" date="2014" name="Am. J. Bot.">
        <title>Genome assembly and annotation for red clover (Trifolium pratense; Fabaceae).</title>
        <authorList>
            <person name="Istvanek J."/>
            <person name="Jaros M."/>
            <person name="Krenek A."/>
            <person name="Repkova J."/>
        </authorList>
    </citation>
    <scope>NUCLEOTIDE SEQUENCE [LARGE SCALE GENOMIC DNA]</scope>
    <source>
        <strain evidence="10">cv. Tatra</strain>
        <tissue evidence="7">Young leaves</tissue>
    </source>
</reference>
<feature type="domain" description="Late embryogenesis abundant protein LEA-2 subgroup" evidence="6">
    <location>
        <begin position="84"/>
        <end position="187"/>
    </location>
</feature>
<name>A0A2K3MSI4_TRIPR</name>
<accession>A0A2K3MSI4</accession>
<dbReference type="InterPro" id="IPR044839">
    <property type="entry name" value="NDR1-like"/>
</dbReference>
<protein>
    <submittedName>
        <fullName evidence="7">NHL1</fullName>
    </submittedName>
</protein>
<dbReference type="STRING" id="57577.A0A2K3MSI4"/>
<evidence type="ECO:0000313" key="10">
    <source>
        <dbReference type="Proteomes" id="UP000236291"/>
    </source>
</evidence>
<evidence type="ECO:0000256" key="5">
    <source>
        <dbReference type="SAM" id="Phobius"/>
    </source>
</evidence>
<dbReference type="GO" id="GO:0009506">
    <property type="term" value="C:plasmodesma"/>
    <property type="evidence" value="ECO:0007669"/>
    <property type="project" value="TreeGrafter"/>
</dbReference>
<comment type="subcellular location">
    <subcellularLocation>
        <location evidence="1">Membrane</location>
        <topology evidence="1">Single-pass membrane protein</topology>
    </subcellularLocation>
</comment>
<proteinExistence type="predicted"/>
<sequence>MTKNCDYHEDEHRQLIRRIFAGILSFIILILLIVFLVWIILRPTKPRFILQDATVFAFNLSSTGETPSSTMPTPNTLTLTIQVTLSSFNPNSKIGIYYHKLDAYASYRGQQISLATQLPQTYQGHRDVAVWSPILYGAAVPVSPYLSEILRQDQTSGGVLVNIKVNGRVKWKVGTWVSGRYHIDVNCPAFIRVAGNKGDNGFGVSGPAVKFQFLQSCVVDV</sequence>
<evidence type="ECO:0000256" key="3">
    <source>
        <dbReference type="ARBA" id="ARBA00022989"/>
    </source>
</evidence>
<dbReference type="GO" id="GO:0005886">
    <property type="term" value="C:plasma membrane"/>
    <property type="evidence" value="ECO:0007669"/>
    <property type="project" value="TreeGrafter"/>
</dbReference>
<dbReference type="EMBL" id="ASHM01017274">
    <property type="protein sequence ID" value="PNX98992.1"/>
    <property type="molecule type" value="Genomic_DNA"/>
</dbReference>
<evidence type="ECO:0000313" key="8">
    <source>
        <dbReference type="EMBL" id="PNX95809.1"/>
    </source>
</evidence>
<dbReference type="EMBL" id="ASHM01013844">
    <property type="protein sequence ID" value="PNX95809.1"/>
    <property type="molecule type" value="Genomic_DNA"/>
</dbReference>
<evidence type="ECO:0000256" key="2">
    <source>
        <dbReference type="ARBA" id="ARBA00022692"/>
    </source>
</evidence>
<dbReference type="InterPro" id="IPR004864">
    <property type="entry name" value="LEA_2"/>
</dbReference>
<keyword evidence="2 5" id="KW-0812">Transmembrane</keyword>
<evidence type="ECO:0000259" key="6">
    <source>
        <dbReference type="Pfam" id="PF03168"/>
    </source>
</evidence>
<dbReference type="GO" id="GO:0098542">
    <property type="term" value="P:defense response to other organism"/>
    <property type="evidence" value="ECO:0007669"/>
    <property type="project" value="InterPro"/>
</dbReference>
<keyword evidence="3 5" id="KW-1133">Transmembrane helix</keyword>
<dbReference type="Pfam" id="PF03168">
    <property type="entry name" value="LEA_2"/>
    <property type="match status" value="1"/>
</dbReference>
<keyword evidence="4 5" id="KW-0472">Membrane</keyword>
<evidence type="ECO:0000313" key="9">
    <source>
        <dbReference type="EMBL" id="PNX98992.1"/>
    </source>
</evidence>
<feature type="transmembrane region" description="Helical" evidence="5">
    <location>
        <begin position="19"/>
        <end position="41"/>
    </location>
</feature>
<evidence type="ECO:0000256" key="4">
    <source>
        <dbReference type="ARBA" id="ARBA00023136"/>
    </source>
</evidence>
<dbReference type="PANTHER" id="PTHR31415:SF180">
    <property type="entry name" value="PROTEIN, PUTATIVE-RELATED"/>
    <property type="match status" value="1"/>
</dbReference>
<evidence type="ECO:0000313" key="7">
    <source>
        <dbReference type="EMBL" id="PNX93684.1"/>
    </source>
</evidence>
<dbReference type="AlphaFoldDB" id="A0A2K3MSI4"/>
<dbReference type="EMBL" id="ASHM01011732">
    <property type="protein sequence ID" value="PNX93684.1"/>
    <property type="molecule type" value="Genomic_DNA"/>
</dbReference>
<gene>
    <name evidence="7" type="primary">NHL1</name>
    <name evidence="7" type="ORF">L195_g016840</name>
    <name evidence="8" type="ORF">L195_g019005</name>
    <name evidence="9" type="ORF">L195_g022251</name>
</gene>
<dbReference type="Proteomes" id="UP000236291">
    <property type="component" value="Unassembled WGS sequence"/>
</dbReference>
<dbReference type="PANTHER" id="PTHR31415">
    <property type="entry name" value="OS05G0367900 PROTEIN"/>
    <property type="match status" value="1"/>
</dbReference>
<reference evidence="7 10" key="2">
    <citation type="journal article" date="2017" name="Front. Plant Sci.">
        <title>Gene Classification and Mining of Molecular Markers Useful in Red Clover (Trifolium pratense) Breeding.</title>
        <authorList>
            <person name="Istvanek J."/>
            <person name="Dluhosova J."/>
            <person name="Dluhos P."/>
            <person name="Patkova L."/>
            <person name="Nedelnik J."/>
            <person name="Repkova J."/>
        </authorList>
    </citation>
    <scope>NUCLEOTIDE SEQUENCE [LARGE SCALE GENOMIC DNA]</scope>
    <source>
        <strain evidence="10">cv. Tatra</strain>
        <tissue evidence="7">Young leaves</tissue>
    </source>
</reference>